<dbReference type="KEGG" id="hazt:108671061"/>
<protein>
    <submittedName>
        <fullName evidence="3">Uncharacterized protein LOC108671061</fullName>
    </submittedName>
</protein>
<dbReference type="Proteomes" id="UP000694843">
    <property type="component" value="Unplaced"/>
</dbReference>
<dbReference type="GeneID" id="108671061"/>
<evidence type="ECO:0000313" key="2">
    <source>
        <dbReference type="Proteomes" id="UP000694843"/>
    </source>
</evidence>
<dbReference type="AlphaFoldDB" id="A0A979FX96"/>
<keyword evidence="2" id="KW-1185">Reference proteome</keyword>
<dbReference type="RefSeq" id="XP_047741207.1">
    <property type="nucleotide sequence ID" value="XM_047885251.1"/>
</dbReference>
<evidence type="ECO:0000256" key="1">
    <source>
        <dbReference type="SAM" id="MobiDB-lite"/>
    </source>
</evidence>
<feature type="region of interest" description="Disordered" evidence="1">
    <location>
        <begin position="56"/>
        <end position="86"/>
    </location>
</feature>
<gene>
    <name evidence="3" type="primary">LOC108671061</name>
</gene>
<accession>A0A979FX96</accession>
<reference evidence="3" key="1">
    <citation type="submission" date="2025-08" db="UniProtKB">
        <authorList>
            <consortium name="RefSeq"/>
        </authorList>
    </citation>
    <scope>IDENTIFICATION</scope>
    <source>
        <tissue evidence="3">Whole organism</tissue>
    </source>
</reference>
<sequence length="586" mass="65981">MNNVWRVLLTLVVSVALTILLCALCVSLFQLVRYLCKRLRRAINAERPYVLELPDSRGRRRCSDDSSSEGKFDNFEDERGSGEDVHDHVVSKSSEFGDTTQVDARILDNDVLCRDGKIGQRFSGNERRDVGSGNDGGGTNGRINGYQTTATTRCHEILPKHDVDDQLRADACHGSAETNASSSIDTMKTRNLLCRTQDTTRARDGQTIINMYANDHRGKSSSNLMRNASRDGRNVMANAEIQIDGCDSQESRGLELVQYTASPRVPGRKKNEGRRPSTVGATTPVQAHLTDVPSLSMTDDGTSPFQSCLDESSMFSTSNYLNNERLEDGVNYDSMAGSQNYESARYDFDHSTPRQHHNSESQLHFNRPLNLFDCDRVVPSERRHYPFRHELEDRNAKSTPNLFSSSEACGRRDRRQSTGNALHYALPEYFEDDIEFDDGQCMRARSTSITTDERKTHQMNSTSHSTIFTISAHLNAPFFTDDNRSIYGQCRSNASQASTLQLQEVRRSQNRDPPASVLNSLRNLGPEHRYSSLDVINLKECEEPPAYNELPPPTYIEAMLNDHLNKQREIIERRKPCSASLQSSEV</sequence>
<organism evidence="2 3">
    <name type="scientific">Hyalella azteca</name>
    <name type="common">Amphipod</name>
    <dbReference type="NCBI Taxonomy" id="294128"/>
    <lineage>
        <taxon>Eukaryota</taxon>
        <taxon>Metazoa</taxon>
        <taxon>Ecdysozoa</taxon>
        <taxon>Arthropoda</taxon>
        <taxon>Crustacea</taxon>
        <taxon>Multicrustacea</taxon>
        <taxon>Malacostraca</taxon>
        <taxon>Eumalacostraca</taxon>
        <taxon>Peracarida</taxon>
        <taxon>Amphipoda</taxon>
        <taxon>Senticaudata</taxon>
        <taxon>Talitrida</taxon>
        <taxon>Talitroidea</taxon>
        <taxon>Hyalellidae</taxon>
        <taxon>Hyalella</taxon>
    </lineage>
</organism>
<proteinExistence type="predicted"/>
<dbReference type="OrthoDB" id="10622347at2759"/>
<evidence type="ECO:0000313" key="3">
    <source>
        <dbReference type="RefSeq" id="XP_047741207.1"/>
    </source>
</evidence>
<feature type="region of interest" description="Disordered" evidence="1">
    <location>
        <begin position="264"/>
        <end position="284"/>
    </location>
</feature>
<name>A0A979FX96_HYAAZ</name>
<feature type="region of interest" description="Disordered" evidence="1">
    <location>
        <begin position="123"/>
        <end position="142"/>
    </location>
</feature>